<keyword evidence="3" id="KW-1185">Reference proteome</keyword>
<evidence type="ECO:0000259" key="1">
    <source>
        <dbReference type="Pfam" id="PF24693"/>
    </source>
</evidence>
<protein>
    <recommendedName>
        <fullName evidence="1">DUF7660 domain-containing protein</fullName>
    </recommendedName>
</protein>
<evidence type="ECO:0000313" key="3">
    <source>
        <dbReference type="Proteomes" id="UP000509545"/>
    </source>
</evidence>
<dbReference type="Pfam" id="PF24693">
    <property type="entry name" value="DUF7660"/>
    <property type="match status" value="1"/>
</dbReference>
<organism evidence="2 3">
    <name type="scientific">Pseudomonas bijieensis</name>
    <dbReference type="NCBI Taxonomy" id="2681983"/>
    <lineage>
        <taxon>Bacteria</taxon>
        <taxon>Pseudomonadati</taxon>
        <taxon>Pseudomonadota</taxon>
        <taxon>Gammaproteobacteria</taxon>
        <taxon>Pseudomonadales</taxon>
        <taxon>Pseudomonadaceae</taxon>
        <taxon>Pseudomonas</taxon>
    </lineage>
</organism>
<dbReference type="Proteomes" id="UP000509545">
    <property type="component" value="Chromosome"/>
</dbReference>
<reference evidence="2 3" key="1">
    <citation type="submission" date="2020-02" db="EMBL/GenBank/DDBJ databases">
        <authorList>
            <person name="Liang J."/>
        </authorList>
    </citation>
    <scope>NUCLEOTIDE SEQUENCE [LARGE SCALE GENOMIC DNA]</scope>
    <source>
        <strain evidence="2 3">L22-9</strain>
    </source>
</reference>
<dbReference type="EMBL" id="CP048810">
    <property type="protein sequence ID" value="QKS85540.1"/>
    <property type="molecule type" value="Genomic_DNA"/>
</dbReference>
<evidence type="ECO:0000313" key="2">
    <source>
        <dbReference type="EMBL" id="QKS85540.1"/>
    </source>
</evidence>
<accession>A0A6N1CM57</accession>
<feature type="domain" description="DUF7660" evidence="1">
    <location>
        <begin position="14"/>
        <end position="84"/>
    </location>
</feature>
<sequence>MDLHDLLDQVDDGQTFLRFARALAEDRAAASPEGTDWQNDTIESFLECAVAWAEASDFGISQGLVASNPWRQFAVFLYCGKIYE</sequence>
<dbReference type="InterPro" id="IPR056077">
    <property type="entry name" value="DUF7660"/>
</dbReference>
<dbReference type="KEGG" id="pbz:GN234_28035"/>
<proteinExistence type="predicted"/>
<name>A0A6N1CM57_9PSED</name>
<gene>
    <name evidence="2" type="ORF">GN234_28035</name>
</gene>
<dbReference type="RefSeq" id="WP_176689392.1">
    <property type="nucleotide sequence ID" value="NZ_CP048810.1"/>
</dbReference>
<dbReference type="AlphaFoldDB" id="A0A6N1CM57"/>